<evidence type="ECO:0000256" key="1">
    <source>
        <dbReference type="SAM" id="Phobius"/>
    </source>
</evidence>
<feature type="transmembrane region" description="Helical" evidence="1">
    <location>
        <begin position="69"/>
        <end position="94"/>
    </location>
</feature>
<dbReference type="NCBIfam" id="NF040894">
    <property type="entry name" value="puhB_PGC"/>
    <property type="match status" value="1"/>
</dbReference>
<keyword evidence="1" id="KW-1133">Transmembrane helix</keyword>
<dbReference type="Pfam" id="PF03703">
    <property type="entry name" value="bPH_2"/>
    <property type="match status" value="1"/>
</dbReference>
<evidence type="ECO:0000259" key="2">
    <source>
        <dbReference type="Pfam" id="PF03703"/>
    </source>
</evidence>
<accession>A0ABU4PN51</accession>
<feature type="transmembrane region" description="Helical" evidence="1">
    <location>
        <begin position="45"/>
        <end position="63"/>
    </location>
</feature>
<gene>
    <name evidence="3" type="primary">puhB</name>
    <name evidence="3" type="ORF">SIL82_03870</name>
</gene>
<dbReference type="EMBL" id="JAWXXV010000001">
    <property type="protein sequence ID" value="MDX5983385.1"/>
    <property type="molecule type" value="Genomic_DNA"/>
</dbReference>
<proteinExistence type="predicted"/>
<sequence length="216" mass="22791">MTEHDYEPIPGLPGLLPKDERILWQGAPDWRVLARTAFHTRLVKGYFALLGAWALAAAIARGLHGLGDLSGVALTAMFGILAIGLLNLLAWGAAKTTLYTLTNRRIVLRIGVAFSKCINLPLSRVGTLGLATYADGSGDVPIALTGDRKLGYLALWPHARPWHVSTPQPMLRAVPDAAEVAALLGRTCLAANPHGQLVPPAPVAQAETGFTGAIAA</sequence>
<keyword evidence="1" id="KW-0472">Membrane</keyword>
<dbReference type="Proteomes" id="UP001279660">
    <property type="component" value="Unassembled WGS sequence"/>
</dbReference>
<reference evidence="3 4" key="1">
    <citation type="submission" date="2023-11" db="EMBL/GenBank/DDBJ databases">
        <title>MicrobeMod: A computational toolkit for identifying prokaryotic methylation and restriction-modification with nanopore sequencing.</title>
        <authorList>
            <person name="Crits-Christoph A."/>
            <person name="Kang S.C."/>
            <person name="Lee H."/>
            <person name="Ostrov N."/>
        </authorList>
    </citation>
    <scope>NUCLEOTIDE SEQUENCE [LARGE SCALE GENOMIC DNA]</scope>
    <source>
        <strain evidence="3 4">ATCC 14820</strain>
    </source>
</reference>
<evidence type="ECO:0000313" key="3">
    <source>
        <dbReference type="EMBL" id="MDX5983385.1"/>
    </source>
</evidence>
<evidence type="ECO:0000313" key="4">
    <source>
        <dbReference type="Proteomes" id="UP001279660"/>
    </source>
</evidence>
<name>A0ABU4PN51_9SPHN</name>
<dbReference type="InterPro" id="IPR054839">
    <property type="entry name" value="puhB_PGC"/>
</dbReference>
<feature type="domain" description="YdbS-like PH" evidence="2">
    <location>
        <begin position="96"/>
        <end position="183"/>
    </location>
</feature>
<keyword evidence="4" id="KW-1185">Reference proteome</keyword>
<keyword evidence="1" id="KW-0812">Transmembrane</keyword>
<dbReference type="RefSeq" id="WP_010405219.1">
    <property type="nucleotide sequence ID" value="NZ_JAWXXV010000001.1"/>
</dbReference>
<comment type="caution">
    <text evidence="3">The sequence shown here is derived from an EMBL/GenBank/DDBJ whole genome shotgun (WGS) entry which is preliminary data.</text>
</comment>
<organism evidence="3 4">
    <name type="scientific">Sphingomonas echinoides</name>
    <dbReference type="NCBI Taxonomy" id="59803"/>
    <lineage>
        <taxon>Bacteria</taxon>
        <taxon>Pseudomonadati</taxon>
        <taxon>Pseudomonadota</taxon>
        <taxon>Alphaproteobacteria</taxon>
        <taxon>Sphingomonadales</taxon>
        <taxon>Sphingomonadaceae</taxon>
        <taxon>Sphingomonas</taxon>
    </lineage>
</organism>
<protein>
    <submittedName>
        <fullName evidence="3">Photosynthetic complex putative assembly protein PuhB</fullName>
    </submittedName>
</protein>
<dbReference type="InterPro" id="IPR005182">
    <property type="entry name" value="YdbS-like_PH"/>
</dbReference>